<dbReference type="CDD" id="cd10444">
    <property type="entry name" value="GIY-YIG_SegABCDEFG"/>
    <property type="match status" value="1"/>
</dbReference>
<dbReference type="SUPFAM" id="SSF82771">
    <property type="entry name" value="GIY-YIG endonuclease"/>
    <property type="match status" value="1"/>
</dbReference>
<keyword evidence="2" id="KW-0460">Magnesium</keyword>
<dbReference type="InterPro" id="IPR035901">
    <property type="entry name" value="GIY-YIG_endonuc_sf"/>
</dbReference>
<reference evidence="4 5" key="1">
    <citation type="submission" date="2019-10" db="EMBL/GenBank/DDBJ databases">
        <title>Complete genome sequence of bacteriophage vB_RLeM_RL38JI.</title>
        <authorList>
            <person name="Gunathilake D."/>
            <person name="Bhat S."/>
            <person name="Yost C.K."/>
            <person name="Hynes M.F."/>
        </authorList>
    </citation>
    <scope>NUCLEOTIDE SEQUENCE [LARGE SCALE GENOMIC DNA]</scope>
</reference>
<comment type="cofactor">
    <cofactor evidence="1">
        <name>Mg(2+)</name>
        <dbReference type="ChEBI" id="CHEBI:18420"/>
    </cofactor>
</comment>
<evidence type="ECO:0000256" key="1">
    <source>
        <dbReference type="ARBA" id="ARBA00001946"/>
    </source>
</evidence>
<evidence type="ECO:0000313" key="4">
    <source>
        <dbReference type="EMBL" id="QGZ13899.1"/>
    </source>
</evidence>
<gene>
    <name evidence="4" type="ORF">RL38J1_066</name>
</gene>
<dbReference type="GO" id="GO:0004519">
    <property type="term" value="F:endonuclease activity"/>
    <property type="evidence" value="ECO:0007669"/>
    <property type="project" value="UniProtKB-KW"/>
</dbReference>
<dbReference type="EMBL" id="MN549360">
    <property type="protein sequence ID" value="QGZ13899.1"/>
    <property type="molecule type" value="Genomic_DNA"/>
</dbReference>
<dbReference type="Pfam" id="PF19835">
    <property type="entry name" value="SegE_GIY-YIG"/>
    <property type="match status" value="1"/>
</dbReference>
<dbReference type="InterPro" id="IPR000305">
    <property type="entry name" value="GIY-YIG_endonuc"/>
</dbReference>
<keyword evidence="4" id="KW-0255">Endonuclease</keyword>
<feature type="domain" description="GIY-YIG" evidence="3">
    <location>
        <begin position="4"/>
        <end position="94"/>
    </location>
</feature>
<evidence type="ECO:0000259" key="3">
    <source>
        <dbReference type="SMART" id="SM00465"/>
    </source>
</evidence>
<dbReference type="Gene3D" id="3.40.1440.10">
    <property type="entry name" value="GIY-YIG endonuclease"/>
    <property type="match status" value="1"/>
</dbReference>
<accession>A0A6B9J0Z6</accession>
<keyword evidence="4" id="KW-0540">Nuclease</keyword>
<keyword evidence="4" id="KW-0378">Hydrolase</keyword>
<evidence type="ECO:0000313" key="5">
    <source>
        <dbReference type="Proteomes" id="UP000436513"/>
    </source>
</evidence>
<dbReference type="InterPro" id="IPR045566">
    <property type="entry name" value="SegE-like_GIY-YIG"/>
</dbReference>
<keyword evidence="5" id="KW-1185">Reference proteome</keyword>
<dbReference type="Proteomes" id="UP000436513">
    <property type="component" value="Segment"/>
</dbReference>
<proteinExistence type="predicted"/>
<organism evidence="4 5">
    <name type="scientific">Rhizobium phage RL38J1</name>
    <dbReference type="NCBI Taxonomy" id="2663232"/>
    <lineage>
        <taxon>Viruses</taxon>
        <taxon>Duplodnaviria</taxon>
        <taxon>Heunggongvirae</taxon>
        <taxon>Uroviricota</taxon>
        <taxon>Caudoviricetes</taxon>
        <taxon>Pootjesviridae</taxon>
        <taxon>Innesvirus</taxon>
        <taxon>Innesvirus RL38J1</taxon>
    </lineage>
</organism>
<evidence type="ECO:0000256" key="2">
    <source>
        <dbReference type="ARBA" id="ARBA00022842"/>
    </source>
</evidence>
<name>A0A6B9J0Z6_9CAUD</name>
<sequence length="200" mass="22945">MSFIGFVYRSRNLANGKMYIGRKNGHPLSRENVTYYGSGVRLLKALDKYGHERFEREVLQICHSFEELEEAETSWLQFYNVCENPDYYNLTNHSKGYTGHRPLETRMKISEGLKGSKLPEEVKAKMRGPRPHIKGLTGPKKGSVMEKSRKKLALVSPEGNVVQICGLQAFSNEYRISRRGIRDLMNGRISSYRGWTTHVA</sequence>
<protein>
    <submittedName>
        <fullName evidence="4">Homing endonuclease</fullName>
    </submittedName>
</protein>
<dbReference type="SMART" id="SM00465">
    <property type="entry name" value="GIYc"/>
    <property type="match status" value="1"/>
</dbReference>